<dbReference type="STRING" id="1094558.ME5_00481"/>
<keyword evidence="2" id="KW-1185">Reference proteome</keyword>
<dbReference type="OrthoDB" id="7865555at2"/>
<dbReference type="Proteomes" id="UP000008952">
    <property type="component" value="Unassembled WGS sequence"/>
</dbReference>
<comment type="caution">
    <text evidence="1">The sequence shown here is derived from an EMBL/GenBank/DDBJ whole genome shotgun (WGS) entry which is preliminary data.</text>
</comment>
<dbReference type="eggNOG" id="COG5568">
    <property type="taxonomic scope" value="Bacteria"/>
</dbReference>
<accession>J0R622</accession>
<dbReference type="HOGENOM" id="CLU_181511_0_0_5"/>
<dbReference type="EMBL" id="AIMB01000003">
    <property type="protein sequence ID" value="EJF91149.1"/>
    <property type="molecule type" value="Genomic_DNA"/>
</dbReference>
<dbReference type="RefSeq" id="WP_008038076.1">
    <property type="nucleotide sequence ID" value="NZ_JH725147.1"/>
</dbReference>
<evidence type="ECO:0000313" key="1">
    <source>
        <dbReference type="EMBL" id="EJF91149.1"/>
    </source>
</evidence>
<protein>
    <recommendedName>
        <fullName evidence="3">DUF1150 domain-containing protein</fullName>
    </recommendedName>
</protein>
<dbReference type="InterPro" id="IPR009531">
    <property type="entry name" value="DUF1150"/>
</dbReference>
<organism evidence="1 2">
    <name type="scientific">Bartonella tamiae Th239</name>
    <dbReference type="NCBI Taxonomy" id="1094558"/>
    <lineage>
        <taxon>Bacteria</taxon>
        <taxon>Pseudomonadati</taxon>
        <taxon>Pseudomonadota</taxon>
        <taxon>Alphaproteobacteria</taxon>
        <taxon>Hyphomicrobiales</taxon>
        <taxon>Bartonellaceae</taxon>
        <taxon>Bartonella</taxon>
    </lineage>
</organism>
<dbReference type="PATRIC" id="fig|1094558.3.peg.532"/>
<sequence length="83" mass="9263">MKIEKQTLSLKEFALLGEGQIAYLRKILSDDLIKKFPNMPPMEPGISLWGLFGATGEPIILSDVRSKALESADDYELETVTLH</sequence>
<gene>
    <name evidence="1" type="ORF">ME5_00481</name>
</gene>
<evidence type="ECO:0000313" key="2">
    <source>
        <dbReference type="Proteomes" id="UP000008952"/>
    </source>
</evidence>
<reference evidence="1 2" key="1">
    <citation type="submission" date="2012-03" db="EMBL/GenBank/DDBJ databases">
        <title>The Genome Sequence of Bartonella tamiae Th239.</title>
        <authorList>
            <consortium name="The Broad Institute Genome Sequencing Platform"/>
            <consortium name="The Broad Institute Genome Sequencing Center for Infectious Disease"/>
            <person name="Feldgarden M."/>
            <person name="Kirby J."/>
            <person name="Kosoy M."/>
            <person name="Birtles R."/>
            <person name="Probert W.S."/>
            <person name="Chiaraviglio L."/>
            <person name="Young S.K."/>
            <person name="Zeng Q."/>
            <person name="Gargeya S."/>
            <person name="Fitzgerald M."/>
            <person name="Haas B."/>
            <person name="Abouelleil A."/>
            <person name="Alvarado L."/>
            <person name="Arachchi H.M."/>
            <person name="Berlin A."/>
            <person name="Chapman S.B."/>
            <person name="Gearin G."/>
            <person name="Goldberg J."/>
            <person name="Griggs A."/>
            <person name="Gujja S."/>
            <person name="Hansen M."/>
            <person name="Heiman D."/>
            <person name="Howarth C."/>
            <person name="Larimer J."/>
            <person name="Lui A."/>
            <person name="MacDonald P.J.P."/>
            <person name="McCowen C."/>
            <person name="Montmayeur A."/>
            <person name="Murphy C."/>
            <person name="Neiman D."/>
            <person name="Pearson M."/>
            <person name="Priest M."/>
            <person name="Roberts A."/>
            <person name="Saif S."/>
            <person name="Shea T."/>
            <person name="Sisk P."/>
            <person name="Stolte C."/>
            <person name="Sykes S."/>
            <person name="Wortman J."/>
            <person name="Nusbaum C."/>
            <person name="Birren B."/>
        </authorList>
    </citation>
    <scope>NUCLEOTIDE SEQUENCE [LARGE SCALE GENOMIC DNA]</scope>
    <source>
        <strain evidence="1 2">Th239</strain>
    </source>
</reference>
<proteinExistence type="predicted"/>
<dbReference type="Pfam" id="PF06620">
    <property type="entry name" value="DUF1150"/>
    <property type="match status" value="1"/>
</dbReference>
<dbReference type="AlphaFoldDB" id="J0R622"/>
<name>J0R622_9HYPH</name>
<evidence type="ECO:0008006" key="3">
    <source>
        <dbReference type="Google" id="ProtNLM"/>
    </source>
</evidence>